<proteinExistence type="predicted"/>
<dbReference type="InterPro" id="IPR052916">
    <property type="entry name" value="Type-I_RE_MTase_Subunit"/>
</dbReference>
<keyword evidence="3" id="KW-0808">Transferase</keyword>
<keyword evidence="4" id="KW-1185">Reference proteome</keyword>
<evidence type="ECO:0000313" key="3">
    <source>
        <dbReference type="EMBL" id="SFC82674.1"/>
    </source>
</evidence>
<dbReference type="Proteomes" id="UP000199207">
    <property type="component" value="Unassembled WGS sequence"/>
</dbReference>
<feature type="region of interest" description="Disordered" evidence="1">
    <location>
        <begin position="532"/>
        <end position="562"/>
    </location>
</feature>
<feature type="domain" description="DNA methylase adenine-specific" evidence="2">
    <location>
        <begin position="181"/>
        <end position="408"/>
    </location>
</feature>
<dbReference type="PANTHER" id="PTHR42998">
    <property type="entry name" value="TYPE I RESTRICTION ENZYME HINDVIIP M PROTEIN-RELATED"/>
    <property type="match status" value="1"/>
</dbReference>
<dbReference type="Pfam" id="PF02384">
    <property type="entry name" value="N6_Mtase"/>
    <property type="match status" value="1"/>
</dbReference>
<dbReference type="CDD" id="cd02440">
    <property type="entry name" value="AdoMet_MTases"/>
    <property type="match status" value="1"/>
</dbReference>
<dbReference type="AlphaFoldDB" id="A0A1I1MBD4"/>
<evidence type="ECO:0000256" key="1">
    <source>
        <dbReference type="SAM" id="MobiDB-lite"/>
    </source>
</evidence>
<dbReference type="SUPFAM" id="SSF53335">
    <property type="entry name" value="S-adenosyl-L-methionine-dependent methyltransferases"/>
    <property type="match status" value="1"/>
</dbReference>
<keyword evidence="3" id="KW-0489">Methyltransferase</keyword>
<dbReference type="GO" id="GO:0008170">
    <property type="term" value="F:N-methyltransferase activity"/>
    <property type="evidence" value="ECO:0007669"/>
    <property type="project" value="InterPro"/>
</dbReference>
<accession>A0A1I1MBD4</accession>
<organism evidence="3 4">
    <name type="scientific">Streptomyces aidingensis</name>
    <dbReference type="NCBI Taxonomy" id="910347"/>
    <lineage>
        <taxon>Bacteria</taxon>
        <taxon>Bacillati</taxon>
        <taxon>Actinomycetota</taxon>
        <taxon>Actinomycetes</taxon>
        <taxon>Kitasatosporales</taxon>
        <taxon>Streptomycetaceae</taxon>
        <taxon>Streptomyces</taxon>
    </lineage>
</organism>
<dbReference type="GO" id="GO:0003677">
    <property type="term" value="F:DNA binding"/>
    <property type="evidence" value="ECO:0007669"/>
    <property type="project" value="InterPro"/>
</dbReference>
<protein>
    <submittedName>
        <fullName evidence="3">Type I restriction-modification system, DNA methylase subunit</fullName>
    </submittedName>
</protein>
<dbReference type="PRINTS" id="PR00507">
    <property type="entry name" value="N12N6MTFRASE"/>
</dbReference>
<dbReference type="Gene3D" id="3.40.50.150">
    <property type="entry name" value="Vaccinia Virus protein VP39"/>
    <property type="match status" value="1"/>
</dbReference>
<feature type="compositionally biased region" description="Gly residues" evidence="1">
    <location>
        <begin position="549"/>
        <end position="559"/>
    </location>
</feature>
<dbReference type="GO" id="GO:0032259">
    <property type="term" value="P:methylation"/>
    <property type="evidence" value="ECO:0007669"/>
    <property type="project" value="UniProtKB-KW"/>
</dbReference>
<dbReference type="STRING" id="910347.SAMN05421773_106180"/>
<dbReference type="RefSeq" id="WP_093839050.1">
    <property type="nucleotide sequence ID" value="NZ_FOLM01000006.1"/>
</dbReference>
<evidence type="ECO:0000313" key="4">
    <source>
        <dbReference type="Proteomes" id="UP000199207"/>
    </source>
</evidence>
<dbReference type="InterPro" id="IPR003356">
    <property type="entry name" value="DNA_methylase_A-5"/>
</dbReference>
<dbReference type="PANTHER" id="PTHR42998:SF1">
    <property type="entry name" value="TYPE I RESTRICTION ENZYME HINDI METHYLASE SUBUNIT"/>
    <property type="match status" value="1"/>
</dbReference>
<feature type="compositionally biased region" description="Low complexity" evidence="1">
    <location>
        <begin position="658"/>
        <end position="668"/>
    </location>
</feature>
<name>A0A1I1MBD4_9ACTN</name>
<dbReference type="InterPro" id="IPR029063">
    <property type="entry name" value="SAM-dependent_MTases_sf"/>
</dbReference>
<evidence type="ECO:0000259" key="2">
    <source>
        <dbReference type="Pfam" id="PF02384"/>
    </source>
</evidence>
<dbReference type="InterPro" id="IPR036388">
    <property type="entry name" value="WH-like_DNA-bd_sf"/>
</dbReference>
<feature type="region of interest" description="Disordered" evidence="1">
    <location>
        <begin position="653"/>
        <end position="674"/>
    </location>
</feature>
<reference evidence="3 4" key="1">
    <citation type="submission" date="2016-10" db="EMBL/GenBank/DDBJ databases">
        <authorList>
            <person name="de Groot N.N."/>
        </authorList>
    </citation>
    <scope>NUCLEOTIDE SEQUENCE [LARGE SCALE GENOMIC DNA]</scope>
    <source>
        <strain evidence="3 4">CGMCC 4.5739</strain>
    </source>
</reference>
<dbReference type="Gene3D" id="1.10.10.10">
    <property type="entry name" value="Winged helix-like DNA-binding domain superfamily/Winged helix DNA-binding domain"/>
    <property type="match status" value="1"/>
</dbReference>
<dbReference type="EMBL" id="FOLM01000006">
    <property type="protein sequence ID" value="SFC82674.1"/>
    <property type="molecule type" value="Genomic_DNA"/>
</dbReference>
<sequence>MSVERLEVTSADIARIAGVQPTAVSNWRRRYEDFPGPVGGTDRSPRFDLTEVEAWLRRQGKATAVPAAQRLWQAFDAVRGEMAPEDALALVGLLLLHQWRNPGARLPAAPDAVAGLLEQAEHEFLSDRATGAGVADLVARLPDAELGPRQLALLGEAERAAAEDGPEETFRLLCERFLDEGPRAGFTATRPELADLMVHLAGEQATGTVLDPACGSGTILLAAAARGPRRLQGQEIQPSLARLAALRLAFRRAGDGSSRRTSFDVHTGDFLRRSAYRPGRADAVICYPPFAERNWGHEELAHDPDWIYGLPPRAESELAWVQRALAHAAPGAPVVMMLPPGVAFRPSGRRIRTALLRHGALRAVISLPTGFAAHYALALQIWVLRRPAEGEAVPEHLLLIDSAHEYGPGVTVDGRRVCARIAELWTEYEAGPESFTERPGVARAVRLIDLLDGEADLTPARHLPLPAQPDALAEQLKAVRADFERALHALNRAVPDALDLPEEAGGTVGAEEPEERRIVSLNDLIKRGTVHWRRPTSVAGRPSETDSGSGPGSGTGAGSATGDRARYLTAEDILLSRAASDTGPPPGDPLSNAPVRAGDVLIPVLAGRLAARVATEEDAGAYLTPGVHLVRTLEPELLDPWYLAGCLSGGSGGNHRLTGTSSSGSSSSRTDPRRIRIPLLPIERQRMYGAAFRRYAEFARILRTAHDLGQALARYSTDSIAAALTPAAGELSPTP</sequence>
<dbReference type="OrthoDB" id="9784823at2"/>
<gene>
    <name evidence="3" type="ORF">SAMN05421773_106180</name>
</gene>